<proteinExistence type="predicted"/>
<name>A0A6A4PA98_LUPAL</name>
<protein>
    <submittedName>
        <fullName evidence="1">Uncharacterized protein</fullName>
    </submittedName>
</protein>
<accession>A0A6A4PA98</accession>
<gene>
    <name evidence="1" type="ORF">Lalb_Chr15g0086961</name>
</gene>
<evidence type="ECO:0000313" key="2">
    <source>
        <dbReference type="Proteomes" id="UP000447434"/>
    </source>
</evidence>
<dbReference type="AlphaFoldDB" id="A0A6A4PA98"/>
<sequence length="64" mass="7618">MQLLHLAFKAYTINKIGFVFCTYDLISELTIFHGFRNNNTICDPRYVQVLFFSNWVISRSICMY</sequence>
<dbReference type="Proteomes" id="UP000447434">
    <property type="component" value="Chromosome 15"/>
</dbReference>
<evidence type="ECO:0000313" key="1">
    <source>
        <dbReference type="EMBL" id="KAE9599002.1"/>
    </source>
</evidence>
<comment type="caution">
    <text evidence="1">The sequence shown here is derived from an EMBL/GenBank/DDBJ whole genome shotgun (WGS) entry which is preliminary data.</text>
</comment>
<keyword evidence="2" id="KW-1185">Reference proteome</keyword>
<reference evidence="2" key="1">
    <citation type="journal article" date="2020" name="Nat. Commun.">
        <title>Genome sequence of the cluster root forming white lupin.</title>
        <authorList>
            <person name="Hufnagel B."/>
            <person name="Marques A."/>
            <person name="Soriano A."/>
            <person name="Marques L."/>
            <person name="Divol F."/>
            <person name="Doumas P."/>
            <person name="Sallet E."/>
            <person name="Mancinotti D."/>
            <person name="Carrere S."/>
            <person name="Marande W."/>
            <person name="Arribat S."/>
            <person name="Keller J."/>
            <person name="Huneau C."/>
            <person name="Blein T."/>
            <person name="Aime D."/>
            <person name="Laguerre M."/>
            <person name="Taylor J."/>
            <person name="Schubert V."/>
            <person name="Nelson M."/>
            <person name="Geu-Flores F."/>
            <person name="Crespi M."/>
            <person name="Gallardo-Guerrero K."/>
            <person name="Delaux P.-M."/>
            <person name="Salse J."/>
            <person name="Berges H."/>
            <person name="Guyot R."/>
            <person name="Gouzy J."/>
            <person name="Peret B."/>
        </authorList>
    </citation>
    <scope>NUCLEOTIDE SEQUENCE [LARGE SCALE GENOMIC DNA]</scope>
    <source>
        <strain evidence="2">cv. Amiga</strain>
    </source>
</reference>
<organism evidence="1 2">
    <name type="scientific">Lupinus albus</name>
    <name type="common">White lupine</name>
    <name type="synonym">Lupinus termis</name>
    <dbReference type="NCBI Taxonomy" id="3870"/>
    <lineage>
        <taxon>Eukaryota</taxon>
        <taxon>Viridiplantae</taxon>
        <taxon>Streptophyta</taxon>
        <taxon>Embryophyta</taxon>
        <taxon>Tracheophyta</taxon>
        <taxon>Spermatophyta</taxon>
        <taxon>Magnoliopsida</taxon>
        <taxon>eudicotyledons</taxon>
        <taxon>Gunneridae</taxon>
        <taxon>Pentapetalae</taxon>
        <taxon>rosids</taxon>
        <taxon>fabids</taxon>
        <taxon>Fabales</taxon>
        <taxon>Fabaceae</taxon>
        <taxon>Papilionoideae</taxon>
        <taxon>50 kb inversion clade</taxon>
        <taxon>genistoids sensu lato</taxon>
        <taxon>core genistoids</taxon>
        <taxon>Genisteae</taxon>
        <taxon>Lupinus</taxon>
    </lineage>
</organism>
<dbReference type="EMBL" id="WOCE01000015">
    <property type="protein sequence ID" value="KAE9599002.1"/>
    <property type="molecule type" value="Genomic_DNA"/>
</dbReference>